<dbReference type="AlphaFoldDB" id="A0A8J3GLM7"/>
<dbReference type="GO" id="GO:0006281">
    <property type="term" value="P:DNA repair"/>
    <property type="evidence" value="ECO:0007669"/>
    <property type="project" value="InterPro"/>
</dbReference>
<evidence type="ECO:0000313" key="2">
    <source>
        <dbReference type="Proteomes" id="UP000630142"/>
    </source>
</evidence>
<comment type="caution">
    <text evidence="1">The sequence shown here is derived from an EMBL/GenBank/DDBJ whole genome shotgun (WGS) entry which is preliminary data.</text>
</comment>
<dbReference type="Pfam" id="PF05866">
    <property type="entry name" value="RusA"/>
    <property type="match status" value="1"/>
</dbReference>
<gene>
    <name evidence="1" type="ORF">GCM10016234_30280</name>
</gene>
<dbReference type="InterPro" id="IPR008822">
    <property type="entry name" value="Endonuclease_RusA-like"/>
</dbReference>
<protein>
    <submittedName>
        <fullName evidence="1">Uncharacterized protein</fullName>
    </submittedName>
</protein>
<evidence type="ECO:0000313" key="1">
    <source>
        <dbReference type="EMBL" id="GHD19069.1"/>
    </source>
</evidence>
<accession>A0A8J3GLM7</accession>
<dbReference type="Gene3D" id="3.30.1330.70">
    <property type="entry name" value="Holliday junction resolvase RusA"/>
    <property type="match status" value="1"/>
</dbReference>
<keyword evidence="2" id="KW-1185">Reference proteome</keyword>
<reference evidence="1" key="2">
    <citation type="submission" date="2020-09" db="EMBL/GenBank/DDBJ databases">
        <authorList>
            <person name="Sun Q."/>
            <person name="Kim S."/>
        </authorList>
    </citation>
    <scope>NUCLEOTIDE SEQUENCE</scope>
    <source>
        <strain evidence="1">KCTC 42249</strain>
    </source>
</reference>
<name>A0A8J3GLM7_9HYPH</name>
<dbReference type="InterPro" id="IPR036614">
    <property type="entry name" value="RusA-like_sf"/>
</dbReference>
<organism evidence="1 2">
    <name type="scientific">Tianweitania populi</name>
    <dbReference type="NCBI Taxonomy" id="1607949"/>
    <lineage>
        <taxon>Bacteria</taxon>
        <taxon>Pseudomonadati</taxon>
        <taxon>Pseudomonadota</taxon>
        <taxon>Alphaproteobacteria</taxon>
        <taxon>Hyphomicrobiales</taxon>
        <taxon>Phyllobacteriaceae</taxon>
        <taxon>Tianweitania</taxon>
    </lineage>
</organism>
<dbReference type="GO" id="GO:0000287">
    <property type="term" value="F:magnesium ion binding"/>
    <property type="evidence" value="ECO:0007669"/>
    <property type="project" value="InterPro"/>
</dbReference>
<proteinExistence type="predicted"/>
<reference evidence="1" key="1">
    <citation type="journal article" date="2014" name="Int. J. Syst. Evol. Microbiol.">
        <title>Complete genome sequence of Corynebacterium casei LMG S-19264T (=DSM 44701T), isolated from a smear-ripened cheese.</title>
        <authorList>
            <consortium name="US DOE Joint Genome Institute (JGI-PGF)"/>
            <person name="Walter F."/>
            <person name="Albersmeier A."/>
            <person name="Kalinowski J."/>
            <person name="Ruckert C."/>
        </authorList>
    </citation>
    <scope>NUCLEOTIDE SEQUENCE</scope>
    <source>
        <strain evidence="1">KCTC 42249</strain>
    </source>
</reference>
<dbReference type="EMBL" id="BMZQ01000002">
    <property type="protein sequence ID" value="GHD19069.1"/>
    <property type="molecule type" value="Genomic_DNA"/>
</dbReference>
<dbReference type="GO" id="GO:0006310">
    <property type="term" value="P:DNA recombination"/>
    <property type="evidence" value="ECO:0007669"/>
    <property type="project" value="InterPro"/>
</dbReference>
<dbReference type="Proteomes" id="UP000630142">
    <property type="component" value="Unassembled WGS sequence"/>
</dbReference>
<dbReference type="SUPFAM" id="SSF103084">
    <property type="entry name" value="Holliday junction resolvase RusA"/>
    <property type="match status" value="1"/>
</dbReference>
<sequence length="96" mass="11006">MELTWLDDRPLAVSLFYFCPAPMEGDIDNIIKPVMDALIGIVYPDDSVVELVAVQKFEPDVAWFVDQPSEMLAMALDTEPPVLYVRVDDNLAWRYR</sequence>